<dbReference type="SUPFAM" id="SSF46689">
    <property type="entry name" value="Homeodomain-like"/>
    <property type="match status" value="1"/>
</dbReference>
<evidence type="ECO:0000256" key="3">
    <source>
        <dbReference type="ARBA" id="ARBA00023163"/>
    </source>
</evidence>
<feature type="domain" description="HTH tetR-type" evidence="5">
    <location>
        <begin position="6"/>
        <end position="66"/>
    </location>
</feature>
<proteinExistence type="predicted"/>
<comment type="caution">
    <text evidence="6">The sequence shown here is derived from an EMBL/GenBank/DDBJ whole genome shotgun (WGS) entry which is preliminary data.</text>
</comment>
<dbReference type="Pfam" id="PF00440">
    <property type="entry name" value="TetR_N"/>
    <property type="match status" value="1"/>
</dbReference>
<keyword evidence="1" id="KW-0805">Transcription regulation</keyword>
<name>A0ABR9LHW1_9PSEU</name>
<keyword evidence="3" id="KW-0804">Transcription</keyword>
<dbReference type="PANTHER" id="PTHR47506:SF1">
    <property type="entry name" value="HTH-TYPE TRANSCRIPTIONAL REGULATOR YJDC"/>
    <property type="match status" value="1"/>
</dbReference>
<dbReference type="PROSITE" id="PS50977">
    <property type="entry name" value="HTH_TETR_2"/>
    <property type="match status" value="1"/>
</dbReference>
<keyword evidence="7" id="KW-1185">Reference proteome</keyword>
<dbReference type="PRINTS" id="PR00455">
    <property type="entry name" value="HTHTETR"/>
</dbReference>
<evidence type="ECO:0000313" key="7">
    <source>
        <dbReference type="Proteomes" id="UP000656548"/>
    </source>
</evidence>
<protein>
    <submittedName>
        <fullName evidence="6">TetR/AcrR family transcriptional repressor of nem operon</fullName>
    </submittedName>
</protein>
<sequence length="126" mass="13725">MARPRQFDEKTAIEAAAAVFRQRGYHATSVDHLVEATGVHRGSLYGAFGSKHGLFARVLEHVADDRDDIGRLDVLLVALLELAPEDERLRARVRAVIEDGGTTPDELGRRLLARAGLPEIDNGGTT</sequence>
<evidence type="ECO:0000259" key="5">
    <source>
        <dbReference type="PROSITE" id="PS50977"/>
    </source>
</evidence>
<dbReference type="PROSITE" id="PS01081">
    <property type="entry name" value="HTH_TETR_1"/>
    <property type="match status" value="1"/>
</dbReference>
<reference evidence="6 7" key="1">
    <citation type="submission" date="2020-10" db="EMBL/GenBank/DDBJ databases">
        <title>Sequencing the genomes of 1000 actinobacteria strains.</title>
        <authorList>
            <person name="Klenk H.-P."/>
        </authorList>
    </citation>
    <scope>NUCLEOTIDE SEQUENCE [LARGE SCALE GENOMIC DNA]</scope>
    <source>
        <strain evidence="6 7">DSM 46661</strain>
    </source>
</reference>
<dbReference type="RefSeq" id="WP_192746523.1">
    <property type="nucleotide sequence ID" value="NZ_JADBEJ010000005.1"/>
</dbReference>
<dbReference type="Gene3D" id="1.10.10.60">
    <property type="entry name" value="Homeodomain-like"/>
    <property type="match status" value="1"/>
</dbReference>
<dbReference type="Proteomes" id="UP000656548">
    <property type="component" value="Unassembled WGS sequence"/>
</dbReference>
<dbReference type="EMBL" id="JADBEJ010000005">
    <property type="protein sequence ID" value="MBE1580112.1"/>
    <property type="molecule type" value="Genomic_DNA"/>
</dbReference>
<evidence type="ECO:0000256" key="4">
    <source>
        <dbReference type="PROSITE-ProRule" id="PRU00335"/>
    </source>
</evidence>
<dbReference type="InterPro" id="IPR001647">
    <property type="entry name" value="HTH_TetR"/>
</dbReference>
<feature type="DNA-binding region" description="H-T-H motif" evidence="4">
    <location>
        <begin position="29"/>
        <end position="48"/>
    </location>
</feature>
<evidence type="ECO:0000256" key="2">
    <source>
        <dbReference type="ARBA" id="ARBA00023125"/>
    </source>
</evidence>
<dbReference type="InterPro" id="IPR009057">
    <property type="entry name" value="Homeodomain-like_sf"/>
</dbReference>
<organism evidence="6 7">
    <name type="scientific">Amycolatopsis roodepoortensis</name>
    <dbReference type="NCBI Taxonomy" id="700274"/>
    <lineage>
        <taxon>Bacteria</taxon>
        <taxon>Bacillati</taxon>
        <taxon>Actinomycetota</taxon>
        <taxon>Actinomycetes</taxon>
        <taxon>Pseudonocardiales</taxon>
        <taxon>Pseudonocardiaceae</taxon>
        <taxon>Amycolatopsis</taxon>
    </lineage>
</organism>
<gene>
    <name evidence="6" type="ORF">H4W30_007172</name>
</gene>
<keyword evidence="2 4" id="KW-0238">DNA-binding</keyword>
<accession>A0ABR9LHW1</accession>
<evidence type="ECO:0000313" key="6">
    <source>
        <dbReference type="EMBL" id="MBE1580112.1"/>
    </source>
</evidence>
<dbReference type="PANTHER" id="PTHR47506">
    <property type="entry name" value="TRANSCRIPTIONAL REGULATORY PROTEIN"/>
    <property type="match status" value="1"/>
</dbReference>
<dbReference type="InterPro" id="IPR023772">
    <property type="entry name" value="DNA-bd_HTH_TetR-type_CS"/>
</dbReference>
<evidence type="ECO:0000256" key="1">
    <source>
        <dbReference type="ARBA" id="ARBA00023015"/>
    </source>
</evidence>